<keyword evidence="2" id="KW-0732">Signal</keyword>
<dbReference type="EMBL" id="LGYO01000009">
    <property type="protein sequence ID" value="KNZ42731.1"/>
    <property type="molecule type" value="Genomic_DNA"/>
</dbReference>
<feature type="signal peptide" evidence="2">
    <location>
        <begin position="1"/>
        <end position="27"/>
    </location>
</feature>
<feature type="chain" id="PRO_5005567661" description="Gram-positive cocci surface proteins LPxTG domain-containing protein" evidence="2">
    <location>
        <begin position="28"/>
        <end position="183"/>
    </location>
</feature>
<dbReference type="Proteomes" id="UP000036873">
    <property type="component" value="Unassembled WGS sequence"/>
</dbReference>
<evidence type="ECO:0000256" key="1">
    <source>
        <dbReference type="SAM" id="Phobius"/>
    </source>
</evidence>
<evidence type="ECO:0000313" key="3">
    <source>
        <dbReference type="EMBL" id="KNZ42731.1"/>
    </source>
</evidence>
<keyword evidence="4" id="KW-1185">Reference proteome</keyword>
<proteinExistence type="predicted"/>
<organism evidence="3 4">
    <name type="scientific">Acetobacterium bakii</name>
    <dbReference type="NCBI Taxonomy" id="52689"/>
    <lineage>
        <taxon>Bacteria</taxon>
        <taxon>Bacillati</taxon>
        <taxon>Bacillota</taxon>
        <taxon>Clostridia</taxon>
        <taxon>Eubacteriales</taxon>
        <taxon>Eubacteriaceae</taxon>
        <taxon>Acetobacterium</taxon>
    </lineage>
</organism>
<dbReference type="RefSeq" id="WP_050739206.1">
    <property type="nucleotide sequence ID" value="NZ_LGYO01000009.1"/>
</dbReference>
<evidence type="ECO:0000313" key="4">
    <source>
        <dbReference type="Proteomes" id="UP000036873"/>
    </source>
</evidence>
<gene>
    <name evidence="3" type="ORF">AKG39_04670</name>
</gene>
<protein>
    <recommendedName>
        <fullName evidence="5">Gram-positive cocci surface proteins LPxTG domain-containing protein</fullName>
    </recommendedName>
</protein>
<evidence type="ECO:0000256" key="2">
    <source>
        <dbReference type="SAM" id="SignalP"/>
    </source>
</evidence>
<keyword evidence="1" id="KW-0472">Membrane</keyword>
<feature type="transmembrane region" description="Helical" evidence="1">
    <location>
        <begin position="159"/>
        <end position="177"/>
    </location>
</feature>
<keyword evidence="1" id="KW-0812">Transmembrane</keyword>
<accession>A0A0L6U2K1</accession>
<comment type="caution">
    <text evidence="3">The sequence shown here is derived from an EMBL/GenBank/DDBJ whole genome shotgun (WGS) entry which is preliminary data.</text>
</comment>
<keyword evidence="1" id="KW-1133">Transmembrane helix</keyword>
<reference evidence="4" key="1">
    <citation type="submission" date="2015-07" db="EMBL/GenBank/DDBJ databases">
        <title>Draft genome sequence of Acetobacterium bakii DSM 8293, a potential psychrophilic chemical producer through syngas fermentation.</title>
        <authorList>
            <person name="Song Y."/>
            <person name="Hwang S."/>
            <person name="Cho B.-K."/>
        </authorList>
    </citation>
    <scope>NUCLEOTIDE SEQUENCE [LARGE SCALE GENOMIC DNA]</scope>
    <source>
        <strain evidence="4">DSM 8239</strain>
    </source>
</reference>
<name>A0A0L6U2K1_9FIRM</name>
<sequence length="183" mass="19137">MKRMSKFVSMLMVVAMLFMLLPVSALGADSEETAKPGDNEITLVLVTTETAAEDAVASEPAISDLTTDPTAVLEQTTTDEINVPAAPVPETKAVPEQGVDPIAPVVPAPEIIALTEQPEISAISVPVVEEKAIVSRDVKQPYYGSSNPKTGVNTRVKDALVVGAMILSLVALAIAGSKQEDKA</sequence>
<dbReference type="AlphaFoldDB" id="A0A0L6U2K1"/>
<evidence type="ECO:0008006" key="5">
    <source>
        <dbReference type="Google" id="ProtNLM"/>
    </source>
</evidence>